<protein>
    <submittedName>
        <fullName evidence="1">Uncharacterized protein</fullName>
    </submittedName>
</protein>
<dbReference type="Proteomes" id="UP000324897">
    <property type="component" value="Chromosome 6"/>
</dbReference>
<evidence type="ECO:0000313" key="1">
    <source>
        <dbReference type="EMBL" id="TVU50232.1"/>
    </source>
</evidence>
<keyword evidence="2" id="KW-1185">Reference proteome</keyword>
<sequence>MLLCRAARPSPCPAARAAVPADQQVELPRGSPRPFRHPAAVGIKIQNTMAVEWDWAIKLPLVPKALLPCVFLGKMHLQLKPSQPDPRLPSRGRPKCRLLETISDFPTDFGF</sequence>
<dbReference type="Gramene" id="TVU50232">
    <property type="protein sequence ID" value="TVU50232"/>
    <property type="gene ID" value="EJB05_01596"/>
</dbReference>
<dbReference type="EMBL" id="RWGY01000002">
    <property type="protein sequence ID" value="TVU50232.1"/>
    <property type="molecule type" value="Genomic_DNA"/>
</dbReference>
<accession>A0A5J9WND6</accession>
<organism evidence="1 2">
    <name type="scientific">Eragrostis curvula</name>
    <name type="common">weeping love grass</name>
    <dbReference type="NCBI Taxonomy" id="38414"/>
    <lineage>
        <taxon>Eukaryota</taxon>
        <taxon>Viridiplantae</taxon>
        <taxon>Streptophyta</taxon>
        <taxon>Embryophyta</taxon>
        <taxon>Tracheophyta</taxon>
        <taxon>Spermatophyta</taxon>
        <taxon>Magnoliopsida</taxon>
        <taxon>Liliopsida</taxon>
        <taxon>Poales</taxon>
        <taxon>Poaceae</taxon>
        <taxon>PACMAD clade</taxon>
        <taxon>Chloridoideae</taxon>
        <taxon>Eragrostideae</taxon>
        <taxon>Eragrostidinae</taxon>
        <taxon>Eragrostis</taxon>
    </lineage>
</organism>
<evidence type="ECO:0000313" key="2">
    <source>
        <dbReference type="Proteomes" id="UP000324897"/>
    </source>
</evidence>
<gene>
    <name evidence="1" type="ORF">EJB05_01596</name>
</gene>
<name>A0A5J9WND6_9POAL</name>
<dbReference type="AlphaFoldDB" id="A0A5J9WND6"/>
<feature type="non-terminal residue" evidence="1">
    <location>
        <position position="1"/>
    </location>
</feature>
<comment type="caution">
    <text evidence="1">The sequence shown here is derived from an EMBL/GenBank/DDBJ whole genome shotgun (WGS) entry which is preliminary data.</text>
</comment>
<proteinExistence type="predicted"/>
<reference evidence="1 2" key="1">
    <citation type="journal article" date="2019" name="Sci. Rep.">
        <title>A high-quality genome of Eragrostis curvula grass provides insights into Poaceae evolution and supports new strategies to enhance forage quality.</title>
        <authorList>
            <person name="Carballo J."/>
            <person name="Santos B.A.C.M."/>
            <person name="Zappacosta D."/>
            <person name="Garbus I."/>
            <person name="Selva J.P."/>
            <person name="Gallo C.A."/>
            <person name="Diaz A."/>
            <person name="Albertini E."/>
            <person name="Caccamo M."/>
            <person name="Echenique V."/>
        </authorList>
    </citation>
    <scope>NUCLEOTIDE SEQUENCE [LARGE SCALE GENOMIC DNA]</scope>
    <source>
        <strain evidence="2">cv. Victoria</strain>
        <tissue evidence="1">Leaf</tissue>
    </source>
</reference>